<dbReference type="SUPFAM" id="SSF144232">
    <property type="entry name" value="HIT/MYND zinc finger-like"/>
    <property type="match status" value="1"/>
</dbReference>
<evidence type="ECO:0000256" key="2">
    <source>
        <dbReference type="ARBA" id="ARBA00022771"/>
    </source>
</evidence>
<sequence length="274" mass="30048">MAALASTSTPTRPNIIAITVDSSCAQMVQSIYAPMFNALQQHSNLTFSTNTDSAMASLNSLSPRAILLMDPFLIRPKPAYRALAGALASYVHAGGRVVLCGVFSSMVSSPDFNAWLLRRWGLHWELGAYHRVDNCLGEAELRWAPALLERFSMKAVSLKGVRREARLYVPAEGARTQSFVFPAQEVQNKEQAAVAWEMVGSGWLGYVGDVNCEEGSIKAVVAMCGVRDEKCYGCEKEGSVRCARCTKALYCGKECQKTDWKRHKAICREAAPKA</sequence>
<gene>
    <name evidence="6" type="ORF">FN846DRAFT_924693</name>
</gene>
<evidence type="ECO:0000256" key="4">
    <source>
        <dbReference type="PROSITE-ProRule" id="PRU00134"/>
    </source>
</evidence>
<accession>A0A5J5FC68</accession>
<dbReference type="GO" id="GO:0008270">
    <property type="term" value="F:zinc ion binding"/>
    <property type="evidence" value="ECO:0007669"/>
    <property type="project" value="UniProtKB-KW"/>
</dbReference>
<name>A0A5J5FC68_9PEZI</name>
<dbReference type="Gene3D" id="6.10.140.2220">
    <property type="match status" value="1"/>
</dbReference>
<keyword evidence="7" id="KW-1185">Reference proteome</keyword>
<organism evidence="6 7">
    <name type="scientific">Sphaerosporella brunnea</name>
    <dbReference type="NCBI Taxonomy" id="1250544"/>
    <lineage>
        <taxon>Eukaryota</taxon>
        <taxon>Fungi</taxon>
        <taxon>Dikarya</taxon>
        <taxon>Ascomycota</taxon>
        <taxon>Pezizomycotina</taxon>
        <taxon>Pezizomycetes</taxon>
        <taxon>Pezizales</taxon>
        <taxon>Pyronemataceae</taxon>
        <taxon>Sphaerosporella</taxon>
    </lineage>
</organism>
<comment type="caution">
    <text evidence="6">The sequence shown here is derived from an EMBL/GenBank/DDBJ whole genome shotgun (WGS) entry which is preliminary data.</text>
</comment>
<dbReference type="EMBL" id="VXIS01000001">
    <property type="protein sequence ID" value="KAA8915072.1"/>
    <property type="molecule type" value="Genomic_DNA"/>
</dbReference>
<dbReference type="InParanoid" id="A0A5J5FC68"/>
<protein>
    <recommendedName>
        <fullName evidence="5">MYND-type domain-containing protein</fullName>
    </recommendedName>
</protein>
<evidence type="ECO:0000256" key="3">
    <source>
        <dbReference type="ARBA" id="ARBA00022833"/>
    </source>
</evidence>
<evidence type="ECO:0000313" key="6">
    <source>
        <dbReference type="EMBL" id="KAA8915072.1"/>
    </source>
</evidence>
<dbReference type="AlphaFoldDB" id="A0A5J5FC68"/>
<keyword evidence="1" id="KW-0479">Metal-binding</keyword>
<dbReference type="Proteomes" id="UP000326924">
    <property type="component" value="Unassembled WGS sequence"/>
</dbReference>
<keyword evidence="3" id="KW-0862">Zinc</keyword>
<evidence type="ECO:0000259" key="5">
    <source>
        <dbReference type="PROSITE" id="PS50865"/>
    </source>
</evidence>
<reference evidence="6 7" key="1">
    <citation type="submission" date="2019-09" db="EMBL/GenBank/DDBJ databases">
        <title>Draft genome of the ectomycorrhizal ascomycete Sphaerosporella brunnea.</title>
        <authorList>
            <consortium name="DOE Joint Genome Institute"/>
            <person name="Benucci G.M."/>
            <person name="Marozzi G."/>
            <person name="Antonielli L."/>
            <person name="Sanchez S."/>
            <person name="Marco P."/>
            <person name="Wang X."/>
            <person name="Falini L.B."/>
            <person name="Barry K."/>
            <person name="Haridas S."/>
            <person name="Lipzen A."/>
            <person name="Labutti K."/>
            <person name="Grigoriev I.V."/>
            <person name="Murat C."/>
            <person name="Martin F."/>
            <person name="Albertini E."/>
            <person name="Donnini D."/>
            <person name="Bonito G."/>
        </authorList>
    </citation>
    <scope>NUCLEOTIDE SEQUENCE [LARGE SCALE GENOMIC DNA]</scope>
    <source>
        <strain evidence="6 7">Sb_GMNB300</strain>
    </source>
</reference>
<dbReference type="PROSITE" id="PS50865">
    <property type="entry name" value="ZF_MYND_2"/>
    <property type="match status" value="1"/>
</dbReference>
<dbReference type="InterPro" id="IPR002893">
    <property type="entry name" value="Znf_MYND"/>
</dbReference>
<feature type="domain" description="MYND-type" evidence="5">
    <location>
        <begin position="231"/>
        <end position="267"/>
    </location>
</feature>
<dbReference type="OrthoDB" id="245563at2759"/>
<evidence type="ECO:0000256" key="1">
    <source>
        <dbReference type="ARBA" id="ARBA00022723"/>
    </source>
</evidence>
<dbReference type="PROSITE" id="PS01360">
    <property type="entry name" value="ZF_MYND_1"/>
    <property type="match status" value="1"/>
</dbReference>
<proteinExistence type="predicted"/>
<dbReference type="Pfam" id="PF01753">
    <property type="entry name" value="zf-MYND"/>
    <property type="match status" value="1"/>
</dbReference>
<keyword evidence="2 4" id="KW-0863">Zinc-finger</keyword>
<evidence type="ECO:0000313" key="7">
    <source>
        <dbReference type="Proteomes" id="UP000326924"/>
    </source>
</evidence>